<evidence type="ECO:0000313" key="9">
    <source>
        <dbReference type="EMBL" id="MBB4446270.1"/>
    </source>
</evidence>
<evidence type="ECO:0000256" key="5">
    <source>
        <dbReference type="PROSITE-ProRule" id="PRU01240"/>
    </source>
</evidence>
<evidence type="ECO:0000313" key="12">
    <source>
        <dbReference type="Proteomes" id="UP000576087"/>
    </source>
</evidence>
<dbReference type="SUPFAM" id="SSF52743">
    <property type="entry name" value="Subtilisin-like"/>
    <property type="match status" value="1"/>
</dbReference>
<reference evidence="10 11" key="1">
    <citation type="submission" date="2020-08" db="EMBL/GenBank/DDBJ databases">
        <title>Genomic Encyclopedia of Type Strains, Phase IV (KMG-V): Genome sequencing to study the core and pangenomes of soil and plant-associated prokaryotes.</title>
        <authorList>
            <person name="Whitman W."/>
        </authorList>
    </citation>
    <scope>NUCLEOTIDE SEQUENCE [LARGE SCALE GENOMIC DNA]</scope>
    <source>
        <strain evidence="8 11">SEMIA 444</strain>
        <strain evidence="7 10">SEMIA 448</strain>
        <strain evidence="9 12">SEMIA 452</strain>
    </source>
</reference>
<feature type="active site" description="Charge relay system" evidence="5">
    <location>
        <position position="282"/>
    </location>
</feature>
<evidence type="ECO:0000256" key="1">
    <source>
        <dbReference type="ARBA" id="ARBA00011073"/>
    </source>
</evidence>
<dbReference type="Proteomes" id="UP000520770">
    <property type="component" value="Unassembled WGS sequence"/>
</dbReference>
<keyword evidence="3 5" id="KW-0378">Hydrolase</keyword>
<keyword evidence="11" id="KW-1185">Reference proteome</keyword>
<evidence type="ECO:0000256" key="2">
    <source>
        <dbReference type="ARBA" id="ARBA00022670"/>
    </source>
</evidence>
<dbReference type="EMBL" id="JACIGY010000002">
    <property type="protein sequence ID" value="MBB4411579.1"/>
    <property type="molecule type" value="Genomic_DNA"/>
</dbReference>
<organism evidence="7 10">
    <name type="scientific">Aliirhizobium cellulosilyticum</name>
    <dbReference type="NCBI Taxonomy" id="393664"/>
    <lineage>
        <taxon>Bacteria</taxon>
        <taxon>Pseudomonadati</taxon>
        <taxon>Pseudomonadota</taxon>
        <taxon>Alphaproteobacteria</taxon>
        <taxon>Hyphomicrobiales</taxon>
        <taxon>Rhizobiaceae</taxon>
        <taxon>Aliirhizobium</taxon>
    </lineage>
</organism>
<dbReference type="AlphaFoldDB" id="A0A7W6S899"/>
<dbReference type="PANTHER" id="PTHR43806:SF11">
    <property type="entry name" value="CEREVISIN-RELATED"/>
    <property type="match status" value="1"/>
</dbReference>
<dbReference type="Gene3D" id="3.40.50.200">
    <property type="entry name" value="Peptidase S8/S53 domain"/>
    <property type="match status" value="1"/>
</dbReference>
<protein>
    <submittedName>
        <fullName evidence="7">Subtilisin family serine protease</fullName>
    </submittedName>
</protein>
<dbReference type="GO" id="GO:0006508">
    <property type="term" value="P:proteolysis"/>
    <property type="evidence" value="ECO:0007669"/>
    <property type="project" value="UniProtKB-KW"/>
</dbReference>
<evidence type="ECO:0000313" key="8">
    <source>
        <dbReference type="EMBL" id="MBB4411579.1"/>
    </source>
</evidence>
<dbReference type="InterPro" id="IPR036852">
    <property type="entry name" value="Peptidase_S8/S53_dom_sf"/>
</dbReference>
<sequence>MMSRILALAPEEFVRALAKQSSVWRGSGGFAGKRHRRDLRRRWIRLYKNKRGIQSLARYSRPEIGGLTADIEVSPKSSVIILLPDNRYLDEQSDKAGPGSENKIILPQTSQTDSRKQLRRLMHVAMTSRSQTTLDLINASNTYRQALPAVARVSRGERLFLRGVYLEALGAVILPRLEQPMIDILEEQGVEVVPKSEILVHPPEIRELQTSPDFWHRRILPNRGELPQAYRGNGISIGLLDTGIDVDHPEFSHRKGDHIVYRQFDLNGVEVPGASPRDFGSHGTHVAGICAGQNAGISPQVHLSVAAVLTEQSENGGLRGYFAQLLGGLNWLVNEAGPQGDGVQIVNASLGTRNLTREDISSLYKAIGNAADQGAVVVAAIGNNGNLGMGNHCFPAKLEHVVAVGAIDRDDRVAAFSDWGYSYGDTARQAPSKPNIVGPGVDIHSALAGGGYASMNGSSLSAPCISSALALILEKYPELTGQPRRLTETLMEFTRCNQNWANIVPRVGRGCIDLEGLLP</sequence>
<dbReference type="InterPro" id="IPR023827">
    <property type="entry name" value="Peptidase_S8_Asp-AS"/>
</dbReference>
<keyword evidence="2 5" id="KW-0645">Protease</keyword>
<evidence type="ECO:0000256" key="4">
    <source>
        <dbReference type="ARBA" id="ARBA00022825"/>
    </source>
</evidence>
<evidence type="ECO:0000313" key="11">
    <source>
        <dbReference type="Proteomes" id="UP000524535"/>
    </source>
</evidence>
<evidence type="ECO:0000313" key="7">
    <source>
        <dbReference type="EMBL" id="MBB4348343.1"/>
    </source>
</evidence>
<dbReference type="PRINTS" id="PR00723">
    <property type="entry name" value="SUBTILISIN"/>
</dbReference>
<dbReference type="GO" id="GO:0004252">
    <property type="term" value="F:serine-type endopeptidase activity"/>
    <property type="evidence" value="ECO:0007669"/>
    <property type="project" value="UniProtKB-UniRule"/>
</dbReference>
<dbReference type="PROSITE" id="PS00136">
    <property type="entry name" value="SUBTILASE_ASP"/>
    <property type="match status" value="1"/>
</dbReference>
<comment type="similarity">
    <text evidence="1 5">Belongs to the peptidase S8 family.</text>
</comment>
<feature type="active site" description="Charge relay system" evidence="5">
    <location>
        <position position="241"/>
    </location>
</feature>
<proteinExistence type="inferred from homology"/>
<gene>
    <name evidence="8" type="ORF">GGE31_002084</name>
    <name evidence="7" type="ORF">GGE33_002085</name>
    <name evidence="9" type="ORF">GGE35_002086</name>
</gene>
<dbReference type="Pfam" id="PF00082">
    <property type="entry name" value="Peptidase_S8"/>
    <property type="match status" value="1"/>
</dbReference>
<dbReference type="PROSITE" id="PS51892">
    <property type="entry name" value="SUBTILASE"/>
    <property type="match status" value="1"/>
</dbReference>
<dbReference type="Proteomes" id="UP000576087">
    <property type="component" value="Unassembled WGS sequence"/>
</dbReference>
<feature type="domain" description="Peptidase S8/S53" evidence="6">
    <location>
        <begin position="232"/>
        <end position="491"/>
    </location>
</feature>
<accession>A0A7W6S899</accession>
<comment type="caution">
    <text evidence="7">The sequence shown here is derived from an EMBL/GenBank/DDBJ whole genome shotgun (WGS) entry which is preliminary data.</text>
</comment>
<dbReference type="InterPro" id="IPR000209">
    <property type="entry name" value="Peptidase_S8/S53_dom"/>
</dbReference>
<dbReference type="RefSeq" id="WP_183822861.1">
    <property type="nucleotide sequence ID" value="NZ_JACIGW010000002.1"/>
</dbReference>
<evidence type="ECO:0000259" key="6">
    <source>
        <dbReference type="Pfam" id="PF00082"/>
    </source>
</evidence>
<dbReference type="InterPro" id="IPR015500">
    <property type="entry name" value="Peptidase_S8_subtilisin-rel"/>
</dbReference>
<dbReference type="EMBL" id="JACIGW010000002">
    <property type="protein sequence ID" value="MBB4348343.1"/>
    <property type="molecule type" value="Genomic_DNA"/>
</dbReference>
<dbReference type="PANTHER" id="PTHR43806">
    <property type="entry name" value="PEPTIDASE S8"/>
    <property type="match status" value="1"/>
</dbReference>
<evidence type="ECO:0000256" key="3">
    <source>
        <dbReference type="ARBA" id="ARBA00022801"/>
    </source>
</evidence>
<keyword evidence="4 5" id="KW-0720">Serine protease</keyword>
<feature type="active site" description="Charge relay system" evidence="5">
    <location>
        <position position="459"/>
    </location>
</feature>
<dbReference type="InterPro" id="IPR050131">
    <property type="entry name" value="Peptidase_S8_subtilisin-like"/>
</dbReference>
<dbReference type="Proteomes" id="UP000524535">
    <property type="component" value="Unassembled WGS sequence"/>
</dbReference>
<name>A0A7W6S899_9HYPH</name>
<dbReference type="EMBL" id="JACIHM010000002">
    <property type="protein sequence ID" value="MBB4446270.1"/>
    <property type="molecule type" value="Genomic_DNA"/>
</dbReference>
<evidence type="ECO:0000313" key="10">
    <source>
        <dbReference type="Proteomes" id="UP000520770"/>
    </source>
</evidence>